<evidence type="ECO:0000256" key="1">
    <source>
        <dbReference type="ARBA" id="ARBA00004651"/>
    </source>
</evidence>
<feature type="transmembrane region" description="Helical" evidence="6">
    <location>
        <begin position="154"/>
        <end position="173"/>
    </location>
</feature>
<dbReference type="Proteomes" id="UP000297753">
    <property type="component" value="Unassembled WGS sequence"/>
</dbReference>
<keyword evidence="8" id="KW-1185">Reference proteome</keyword>
<dbReference type="PANTHER" id="PTHR30250:SF11">
    <property type="entry name" value="O-ANTIGEN TRANSPORTER-RELATED"/>
    <property type="match status" value="1"/>
</dbReference>
<feature type="transmembrane region" description="Helical" evidence="6">
    <location>
        <begin position="316"/>
        <end position="336"/>
    </location>
</feature>
<dbReference type="PANTHER" id="PTHR30250">
    <property type="entry name" value="PST FAMILY PREDICTED COLANIC ACID TRANSPORTER"/>
    <property type="match status" value="1"/>
</dbReference>
<reference evidence="7 8" key="1">
    <citation type="submission" date="2019-01" db="EMBL/GenBank/DDBJ databases">
        <title>Vibrio BEI176 sp. nov, a marine bacterium isolated from China: eastern marignal seas.</title>
        <authorList>
            <person name="Li B."/>
        </authorList>
    </citation>
    <scope>NUCLEOTIDE SEQUENCE [LARGE SCALE GENOMIC DNA]</scope>
    <source>
        <strain evidence="7 8">BEI176</strain>
    </source>
</reference>
<evidence type="ECO:0000256" key="5">
    <source>
        <dbReference type="ARBA" id="ARBA00023136"/>
    </source>
</evidence>
<feature type="transmembrane region" description="Helical" evidence="6">
    <location>
        <begin position="41"/>
        <end position="62"/>
    </location>
</feature>
<gene>
    <name evidence="7" type="ORF">ELS82_13385</name>
</gene>
<dbReference type="OrthoDB" id="6581164at2"/>
<name>A0A4Y8WDU8_9VIBR</name>
<feature type="transmembrane region" description="Helical" evidence="6">
    <location>
        <begin position="7"/>
        <end position="29"/>
    </location>
</feature>
<feature type="transmembrane region" description="Helical" evidence="6">
    <location>
        <begin position="74"/>
        <end position="96"/>
    </location>
</feature>
<comment type="caution">
    <text evidence="7">The sequence shown here is derived from an EMBL/GenBank/DDBJ whole genome shotgun (WGS) entry which is preliminary data.</text>
</comment>
<dbReference type="RefSeq" id="WP_134835911.1">
    <property type="nucleotide sequence ID" value="NZ_SATR01000019.1"/>
</dbReference>
<proteinExistence type="predicted"/>
<evidence type="ECO:0000256" key="4">
    <source>
        <dbReference type="ARBA" id="ARBA00022989"/>
    </source>
</evidence>
<feature type="transmembrane region" description="Helical" evidence="6">
    <location>
        <begin position="278"/>
        <end position="296"/>
    </location>
</feature>
<dbReference type="GO" id="GO:0005886">
    <property type="term" value="C:plasma membrane"/>
    <property type="evidence" value="ECO:0007669"/>
    <property type="project" value="UniProtKB-SubCell"/>
</dbReference>
<keyword evidence="5 6" id="KW-0472">Membrane</keyword>
<feature type="transmembrane region" description="Helical" evidence="6">
    <location>
        <begin position="207"/>
        <end position="224"/>
    </location>
</feature>
<dbReference type="InterPro" id="IPR050833">
    <property type="entry name" value="Poly_Biosynth_Transport"/>
</dbReference>
<dbReference type="EMBL" id="SATR01000019">
    <property type="protein sequence ID" value="TFH91110.1"/>
    <property type="molecule type" value="Genomic_DNA"/>
</dbReference>
<evidence type="ECO:0000313" key="8">
    <source>
        <dbReference type="Proteomes" id="UP000297753"/>
    </source>
</evidence>
<comment type="subcellular location">
    <subcellularLocation>
        <location evidence="1">Cell membrane</location>
        <topology evidence="1">Multi-pass membrane protein</topology>
    </subcellularLocation>
</comment>
<evidence type="ECO:0000256" key="3">
    <source>
        <dbReference type="ARBA" id="ARBA00022692"/>
    </source>
</evidence>
<keyword evidence="4 6" id="KW-1133">Transmembrane helix</keyword>
<feature type="transmembrane region" description="Helical" evidence="6">
    <location>
        <begin position="369"/>
        <end position="389"/>
    </location>
</feature>
<dbReference type="AlphaFoldDB" id="A0A4Y8WDU8"/>
<protein>
    <submittedName>
        <fullName evidence="7">Capsular biosynthesis protein</fullName>
    </submittedName>
</protein>
<evidence type="ECO:0000313" key="7">
    <source>
        <dbReference type="EMBL" id="TFH91110.1"/>
    </source>
</evidence>
<sequence length="403" mass="45125">MSLLKKISTIASSSMLSQVIGAISIWLISTSYGMADVGYYAMTYSIALIGAQVCTFASQLLIPKQADEALGQNIVFCLLFSLFLSVFVALATGFFFERSYEQLFLLILGHSWILISENLLLRDSKMKVLALQRTTISGLVLALIYTMHDMNTFYWAWGGALLAYVSMFIVYSVPAKSLKWSQLSLSSNIRFFKSNSQHITKVGSAEILAMLNGNLPVILINIWFTPVVAGYFAVVSRFCLSPVIIVGNAVRNSIFSNWSIDFRNNRFNYAEFVKVRKLLMSLGIIATAGVFIFYPIVMNLGFNDEWIASIPTSRYLLPYLFTALAICPLTVIELVYGSPKYFLRIQIEQLAVVLIAFALMPYISPDYAYSVIAFALLSALRYAFIFIRVNSRANEVSQRLEAV</sequence>
<accession>A0A4Y8WDU8</accession>
<evidence type="ECO:0000256" key="2">
    <source>
        <dbReference type="ARBA" id="ARBA00022475"/>
    </source>
</evidence>
<feature type="transmembrane region" description="Helical" evidence="6">
    <location>
        <begin position="343"/>
        <end position="363"/>
    </location>
</feature>
<keyword evidence="3 6" id="KW-0812">Transmembrane</keyword>
<evidence type="ECO:0000256" key="6">
    <source>
        <dbReference type="SAM" id="Phobius"/>
    </source>
</evidence>
<feature type="transmembrane region" description="Helical" evidence="6">
    <location>
        <begin position="128"/>
        <end position="148"/>
    </location>
</feature>
<organism evidence="7 8">
    <name type="scientific">Vibrio ouci</name>
    <dbReference type="NCBI Taxonomy" id="2499078"/>
    <lineage>
        <taxon>Bacteria</taxon>
        <taxon>Pseudomonadati</taxon>
        <taxon>Pseudomonadota</taxon>
        <taxon>Gammaproteobacteria</taxon>
        <taxon>Vibrionales</taxon>
        <taxon>Vibrionaceae</taxon>
        <taxon>Vibrio</taxon>
    </lineage>
</organism>
<keyword evidence="2" id="KW-1003">Cell membrane</keyword>